<dbReference type="AlphaFoldDB" id="A0A1G7SBH5"/>
<evidence type="ECO:0000313" key="1">
    <source>
        <dbReference type="EMBL" id="SDG20343.1"/>
    </source>
</evidence>
<name>A0A1G7SBH5_9BURK</name>
<evidence type="ECO:0000313" key="2">
    <source>
        <dbReference type="Proteomes" id="UP000199706"/>
    </source>
</evidence>
<protein>
    <submittedName>
        <fullName evidence="1">Uncharacterized protein</fullName>
    </submittedName>
</protein>
<dbReference type="EMBL" id="FNCJ01000002">
    <property type="protein sequence ID" value="SDG20343.1"/>
    <property type="molecule type" value="Genomic_DNA"/>
</dbReference>
<dbReference type="OrthoDB" id="9010323at2"/>
<proteinExistence type="predicted"/>
<organism evidence="1 2">
    <name type="scientific">Paraburkholderia phenazinium</name>
    <dbReference type="NCBI Taxonomy" id="60549"/>
    <lineage>
        <taxon>Bacteria</taxon>
        <taxon>Pseudomonadati</taxon>
        <taxon>Pseudomonadota</taxon>
        <taxon>Betaproteobacteria</taxon>
        <taxon>Burkholderiales</taxon>
        <taxon>Burkholderiaceae</taxon>
        <taxon>Paraburkholderia</taxon>
    </lineage>
</organism>
<gene>
    <name evidence="1" type="ORF">SAMN05216466_102457</name>
</gene>
<sequence length="63" mass="6914">MRLQTKPASPPVGGSSAYALERRTHALILETADALRAEQRRVNFALIDSNASKWRYSVTGVKG</sequence>
<accession>A0A1G7SBH5</accession>
<dbReference type="Proteomes" id="UP000199706">
    <property type="component" value="Unassembled WGS sequence"/>
</dbReference>
<reference evidence="1 2" key="1">
    <citation type="submission" date="2016-10" db="EMBL/GenBank/DDBJ databases">
        <authorList>
            <person name="de Groot N.N."/>
        </authorList>
    </citation>
    <scope>NUCLEOTIDE SEQUENCE [LARGE SCALE GENOMIC DNA]</scope>
    <source>
        <strain evidence="1 2">LMG 2247</strain>
    </source>
</reference>